<name>A0A8E2JML7_9PEZI</name>
<protein>
    <submittedName>
        <fullName evidence="2">Uncharacterized protein</fullName>
    </submittedName>
</protein>
<proteinExistence type="predicted"/>
<reference evidence="2 3" key="1">
    <citation type="journal article" date="2016" name="Nat. Commun.">
        <title>Ectomycorrhizal ecology is imprinted in the genome of the dominant symbiotic fungus Cenococcum geophilum.</title>
        <authorList>
            <consortium name="DOE Joint Genome Institute"/>
            <person name="Peter M."/>
            <person name="Kohler A."/>
            <person name="Ohm R.A."/>
            <person name="Kuo A."/>
            <person name="Krutzmann J."/>
            <person name="Morin E."/>
            <person name="Arend M."/>
            <person name="Barry K.W."/>
            <person name="Binder M."/>
            <person name="Choi C."/>
            <person name="Clum A."/>
            <person name="Copeland A."/>
            <person name="Grisel N."/>
            <person name="Haridas S."/>
            <person name="Kipfer T."/>
            <person name="LaButti K."/>
            <person name="Lindquist E."/>
            <person name="Lipzen A."/>
            <person name="Maire R."/>
            <person name="Meier B."/>
            <person name="Mihaltcheva S."/>
            <person name="Molinier V."/>
            <person name="Murat C."/>
            <person name="Poggeler S."/>
            <person name="Quandt C.A."/>
            <person name="Sperisen C."/>
            <person name="Tritt A."/>
            <person name="Tisserant E."/>
            <person name="Crous P.W."/>
            <person name="Henrissat B."/>
            <person name="Nehls U."/>
            <person name="Egli S."/>
            <person name="Spatafora J.W."/>
            <person name="Grigoriev I.V."/>
            <person name="Martin F.M."/>
        </authorList>
    </citation>
    <scope>NUCLEOTIDE SEQUENCE [LARGE SCALE GENOMIC DNA]</scope>
    <source>
        <strain evidence="2 3">CBS 207.34</strain>
    </source>
</reference>
<accession>A0A8E2JML7</accession>
<gene>
    <name evidence="2" type="ORF">AOQ84DRAFT_357466</name>
</gene>
<dbReference type="EMBL" id="KV750975">
    <property type="protein sequence ID" value="OCL02299.1"/>
    <property type="molecule type" value="Genomic_DNA"/>
</dbReference>
<feature type="compositionally biased region" description="Polar residues" evidence="1">
    <location>
        <begin position="21"/>
        <end position="43"/>
    </location>
</feature>
<keyword evidence="3" id="KW-1185">Reference proteome</keyword>
<organism evidence="2 3">
    <name type="scientific">Glonium stellatum</name>
    <dbReference type="NCBI Taxonomy" id="574774"/>
    <lineage>
        <taxon>Eukaryota</taxon>
        <taxon>Fungi</taxon>
        <taxon>Dikarya</taxon>
        <taxon>Ascomycota</taxon>
        <taxon>Pezizomycotina</taxon>
        <taxon>Dothideomycetes</taxon>
        <taxon>Pleosporomycetidae</taxon>
        <taxon>Gloniales</taxon>
        <taxon>Gloniaceae</taxon>
        <taxon>Glonium</taxon>
    </lineage>
</organism>
<evidence type="ECO:0000313" key="2">
    <source>
        <dbReference type="EMBL" id="OCL02299.1"/>
    </source>
</evidence>
<evidence type="ECO:0000313" key="3">
    <source>
        <dbReference type="Proteomes" id="UP000250140"/>
    </source>
</evidence>
<feature type="region of interest" description="Disordered" evidence="1">
    <location>
        <begin position="19"/>
        <end position="43"/>
    </location>
</feature>
<dbReference type="AlphaFoldDB" id="A0A8E2JML7"/>
<evidence type="ECO:0000256" key="1">
    <source>
        <dbReference type="SAM" id="MobiDB-lite"/>
    </source>
</evidence>
<sequence>MVFLQKLAEAPSRTIEAVTKPQGTTPDLSSWPSLGTTPGRQTSGQTYRSILARPAPSTASGLQGSQYVPKELTHNELTQQGIQTRILPVPESWARYEPKQAHNDGNGKAAPSGYSFDAQDDMSLCFVHSVTIEQCPHNNGCEWRHWPLTRLERQHMHPQWVENPDYCLANKR</sequence>
<dbReference type="Proteomes" id="UP000250140">
    <property type="component" value="Unassembled WGS sequence"/>
</dbReference>